<feature type="region of interest" description="Disordered" evidence="1">
    <location>
        <begin position="1"/>
        <end position="74"/>
    </location>
</feature>
<evidence type="ECO:0000256" key="1">
    <source>
        <dbReference type="SAM" id="MobiDB-lite"/>
    </source>
</evidence>
<feature type="compositionally biased region" description="Gly residues" evidence="1">
    <location>
        <begin position="19"/>
        <end position="31"/>
    </location>
</feature>
<dbReference type="EMBL" id="LSSK01001912">
    <property type="protein sequence ID" value="OMH78502.1"/>
    <property type="molecule type" value="Genomic_DNA"/>
</dbReference>
<feature type="compositionally biased region" description="Low complexity" evidence="1">
    <location>
        <begin position="207"/>
        <end position="216"/>
    </location>
</feature>
<dbReference type="Proteomes" id="UP000188320">
    <property type="component" value="Unassembled WGS sequence"/>
</dbReference>
<organism evidence="2 3">
    <name type="scientific">Zancudomyces culisetae</name>
    <name type="common">Gut fungus</name>
    <name type="synonym">Smittium culisetae</name>
    <dbReference type="NCBI Taxonomy" id="1213189"/>
    <lineage>
        <taxon>Eukaryota</taxon>
        <taxon>Fungi</taxon>
        <taxon>Fungi incertae sedis</taxon>
        <taxon>Zoopagomycota</taxon>
        <taxon>Kickxellomycotina</taxon>
        <taxon>Harpellomycetes</taxon>
        <taxon>Harpellales</taxon>
        <taxon>Legeriomycetaceae</taxon>
        <taxon>Zancudomyces</taxon>
    </lineage>
</organism>
<protein>
    <submittedName>
        <fullName evidence="2">Uncharacterized protein</fullName>
    </submittedName>
</protein>
<proteinExistence type="predicted"/>
<feature type="compositionally biased region" description="Basic and acidic residues" evidence="1">
    <location>
        <begin position="132"/>
        <end position="147"/>
    </location>
</feature>
<gene>
    <name evidence="2" type="ORF">AX774_g8098</name>
</gene>
<sequence>MEEDTEGIYFKNEESSRGNGAGNGSSNGNGNTGYNDYQYNYARNNNGYRREERGKKEYQYESEEYNTSDYDDETGLAIYDEIEGQEEEEEGDLIAGLALHQGYNGESEGSSYRQGFGYRDGDGDKNGGIGDKSQKRVKEGGKNDGLGEFRLGYLNKKITPPLEKSKSKSRSKSKSKAGEYEEEGDYEQENEHTDSSDNFMEPQYPNMYSQRSSFSYSSSGMQRSMQALDIFGEYKGNNRPESGRYGEYSSSSMSFTNLINQASAMRTQKSGYGRNFGKGAGAGAGGRRGKGGWSQEDEGAYGYNTDVYGRGGGIGGIEEEGMGDGEKEYPGWSDVTLIPISKEEIISIFEDLQSSLGFQVDSMRNICDADKAGDDRRDGCVCAADCALWYVVGVYVYTSQLPQCFVGSVFHVVKVWKGSEIRRKDWHCQAEQQCVQGSAEPVFAGFFVFQDIFGNECGDYVGLGNCSSWKVVSTAAGTCQPIGAGVVFGFDFVLFGYVFMVLANQHGIFGVYICWPGWGSNDIPANEQSAQWNSQADIYKAAGNE</sequence>
<accession>A0A1R1PCC0</accession>
<evidence type="ECO:0000313" key="2">
    <source>
        <dbReference type="EMBL" id="OMH78502.1"/>
    </source>
</evidence>
<feature type="compositionally biased region" description="Basic and acidic residues" evidence="1">
    <location>
        <begin position="48"/>
        <end position="59"/>
    </location>
</feature>
<keyword evidence="3" id="KW-1185">Reference proteome</keyword>
<feature type="compositionally biased region" description="Acidic residues" evidence="1">
    <location>
        <begin position="60"/>
        <end position="74"/>
    </location>
</feature>
<feature type="region of interest" description="Disordered" evidence="1">
    <location>
        <begin position="103"/>
        <end position="216"/>
    </location>
</feature>
<feature type="compositionally biased region" description="Low complexity" evidence="1">
    <location>
        <begin position="32"/>
        <end position="47"/>
    </location>
</feature>
<dbReference type="AlphaFoldDB" id="A0A1R1PCC0"/>
<reference evidence="3" key="1">
    <citation type="submission" date="2017-01" db="EMBL/GenBank/DDBJ databases">
        <authorList>
            <person name="Wang Y."/>
            <person name="White M."/>
            <person name="Kvist S."/>
            <person name="Moncalvo J.-M."/>
        </authorList>
    </citation>
    <scope>NUCLEOTIDE SEQUENCE [LARGE SCALE GENOMIC DNA]</scope>
    <source>
        <strain evidence="3">COL-18-3</strain>
    </source>
</reference>
<evidence type="ECO:0000313" key="3">
    <source>
        <dbReference type="Proteomes" id="UP000188320"/>
    </source>
</evidence>
<comment type="caution">
    <text evidence="2">The sequence shown here is derived from an EMBL/GenBank/DDBJ whole genome shotgun (WGS) entry which is preliminary data.</text>
</comment>
<name>A0A1R1PCC0_ZANCU</name>